<evidence type="ECO:0000313" key="2">
    <source>
        <dbReference type="Proteomes" id="UP001203687"/>
    </source>
</evidence>
<gene>
    <name evidence="1" type="ORF">MUY34_05830</name>
</gene>
<proteinExistence type="predicted"/>
<protein>
    <submittedName>
        <fullName evidence="1">Uncharacterized protein</fullName>
    </submittedName>
</protein>
<reference evidence="1" key="1">
    <citation type="submission" date="2022-04" db="EMBL/GenBank/DDBJ databases">
        <authorList>
            <person name="Ren T."/>
        </authorList>
    </citation>
    <scope>NUCLEOTIDE SEQUENCE</scope>
    <source>
        <strain evidence="1">F63249</strain>
    </source>
</reference>
<evidence type="ECO:0000313" key="1">
    <source>
        <dbReference type="EMBL" id="MCK8480133.1"/>
    </source>
</evidence>
<comment type="caution">
    <text evidence="1">The sequence shown here is derived from an EMBL/GenBank/DDBJ whole genome shotgun (WGS) entry which is preliminary data.</text>
</comment>
<organism evidence="1 2">
    <name type="scientific">Psychroserpens algicola</name>
    <dbReference type="NCBI Taxonomy" id="1719034"/>
    <lineage>
        <taxon>Bacteria</taxon>
        <taxon>Pseudomonadati</taxon>
        <taxon>Bacteroidota</taxon>
        <taxon>Flavobacteriia</taxon>
        <taxon>Flavobacteriales</taxon>
        <taxon>Flavobacteriaceae</taxon>
        <taxon>Psychroserpens</taxon>
    </lineage>
</organism>
<keyword evidence="2" id="KW-1185">Reference proteome</keyword>
<accession>A0ABT0H6Y8</accession>
<name>A0ABT0H6Y8_9FLAO</name>
<sequence>MLYNHTHYRFLLALVALISLLPKVIRFVNHSDDWLQPTDDIVNAEFKIKPNI</sequence>
<dbReference type="EMBL" id="JALPQF010000004">
    <property type="protein sequence ID" value="MCK8480133.1"/>
    <property type="molecule type" value="Genomic_DNA"/>
</dbReference>
<dbReference type="Proteomes" id="UP001203687">
    <property type="component" value="Unassembled WGS sequence"/>
</dbReference>
<dbReference type="RefSeq" id="WP_248412320.1">
    <property type="nucleotide sequence ID" value="NZ_JALPQF010000004.1"/>
</dbReference>